<dbReference type="GO" id="GO:0005829">
    <property type="term" value="C:cytosol"/>
    <property type="evidence" value="ECO:0007669"/>
    <property type="project" value="TreeGrafter"/>
</dbReference>
<dbReference type="SUPFAM" id="SSF52218">
    <property type="entry name" value="Flavoproteins"/>
    <property type="match status" value="1"/>
</dbReference>
<dbReference type="InterPro" id="IPR029039">
    <property type="entry name" value="Flavoprotein-like_sf"/>
</dbReference>
<dbReference type="RefSeq" id="WP_003616594.1">
    <property type="nucleotide sequence ID" value="NZ_BJLO01000108.1"/>
</dbReference>
<dbReference type="EMBL" id="CP031023">
    <property type="protein sequence ID" value="AZA15382.1"/>
    <property type="molecule type" value="Genomic_DNA"/>
</dbReference>
<gene>
    <name evidence="2" type="ORF">DQL93_01030</name>
    <name evidence="3" type="ORF">LOB85_04120</name>
</gene>
<accession>A0A061CH94</accession>
<dbReference type="PANTHER" id="PTHR30543:SF21">
    <property type="entry name" value="NAD(P)H-DEPENDENT FMN REDUCTASE LOT6"/>
    <property type="match status" value="1"/>
</dbReference>
<dbReference type="GO" id="GO:0016491">
    <property type="term" value="F:oxidoreductase activity"/>
    <property type="evidence" value="ECO:0007669"/>
    <property type="project" value="InterPro"/>
</dbReference>
<dbReference type="Proteomes" id="UP001200334">
    <property type="component" value="Unassembled WGS sequence"/>
</dbReference>
<dbReference type="InterPro" id="IPR050712">
    <property type="entry name" value="NAD(P)H-dep_reductase"/>
</dbReference>
<proteinExistence type="predicted"/>
<organism evidence="2">
    <name type="scientific">Lactobacillus delbrueckii subsp. lactis</name>
    <dbReference type="NCBI Taxonomy" id="29397"/>
    <lineage>
        <taxon>Bacteria</taxon>
        <taxon>Bacillati</taxon>
        <taxon>Bacillota</taxon>
        <taxon>Bacilli</taxon>
        <taxon>Lactobacillales</taxon>
        <taxon>Lactobacillaceae</taxon>
        <taxon>Lactobacillus</taxon>
    </lineage>
</organism>
<name>A0A061CH94_LACDL</name>
<dbReference type="Gene3D" id="3.40.50.360">
    <property type="match status" value="1"/>
</dbReference>
<dbReference type="AlphaFoldDB" id="A0A061CH94"/>
<evidence type="ECO:0000313" key="4">
    <source>
        <dbReference type="Proteomes" id="UP001200334"/>
    </source>
</evidence>
<dbReference type="Pfam" id="PF03358">
    <property type="entry name" value="FMN_red"/>
    <property type="match status" value="1"/>
</dbReference>
<protein>
    <submittedName>
        <fullName evidence="3">NAD(P)H-dependent oxidoreductase</fullName>
    </submittedName>
    <submittedName>
        <fullName evidence="2">NADPH-dependent oxidoreductase</fullName>
    </submittedName>
</protein>
<dbReference type="GO" id="GO:0010181">
    <property type="term" value="F:FMN binding"/>
    <property type="evidence" value="ECO:0007669"/>
    <property type="project" value="TreeGrafter"/>
</dbReference>
<dbReference type="PANTHER" id="PTHR30543">
    <property type="entry name" value="CHROMATE REDUCTASE"/>
    <property type="match status" value="1"/>
</dbReference>
<evidence type="ECO:0000313" key="3">
    <source>
        <dbReference type="EMBL" id="MCD5563333.1"/>
    </source>
</evidence>
<reference evidence="3 4" key="2">
    <citation type="submission" date="2021-12" db="EMBL/GenBank/DDBJ databases">
        <title>Antimicrobial susceptibility of Lactobacillus delbrueckii subsp. lactis obtained from milk products and other habitats.</title>
        <authorList>
            <person name="Shani N."/>
        </authorList>
    </citation>
    <scope>NUCLEOTIDE SEQUENCE [LARGE SCALE GENOMIC DNA]</scope>
    <source>
        <strain evidence="3 4">FAM 21755</strain>
    </source>
</reference>
<evidence type="ECO:0000313" key="2">
    <source>
        <dbReference type="EMBL" id="AZA15382.1"/>
    </source>
</evidence>
<feature type="domain" description="NADPH-dependent FMN reductase-like" evidence="1">
    <location>
        <begin position="1"/>
        <end position="144"/>
    </location>
</feature>
<reference evidence="2" key="1">
    <citation type="submission" date="2018-07" db="EMBL/GenBank/DDBJ databases">
        <authorList>
            <person name="Somerville V."/>
        </authorList>
    </citation>
    <scope>NUCLEOTIDE SEQUENCE</scope>
    <source>
        <strain evidence="2">NWC_2_2</strain>
    </source>
</reference>
<sequence>MKVLALNGSNADKSYNEMLLKFIAKHFADKYDFEFATVKGLPMFKEGQEDPADVAKLSDQVAAADLVLIGSPEQQHSVTSALKSALEWLSTNTHPLNGKPVVIVSTSPLAQGAARSQTKLKTILASPGLRPVVFNDDEFMMGGAATAFDENGDLKIPGTVDFLEHFFDEVDAWYAQITK</sequence>
<dbReference type="OrthoDB" id="9812295at2"/>
<evidence type="ECO:0000259" key="1">
    <source>
        <dbReference type="Pfam" id="PF03358"/>
    </source>
</evidence>
<dbReference type="EMBL" id="JAJNUY010000012">
    <property type="protein sequence ID" value="MCD5563333.1"/>
    <property type="molecule type" value="Genomic_DNA"/>
</dbReference>
<dbReference type="InterPro" id="IPR005025">
    <property type="entry name" value="FMN_Rdtase-like_dom"/>
</dbReference>